<evidence type="ECO:0000313" key="2">
    <source>
        <dbReference type="Proteomes" id="UP001274830"/>
    </source>
</evidence>
<proteinExistence type="predicted"/>
<name>A0AAE1C3M3_9PEZI</name>
<dbReference type="AlphaFoldDB" id="A0AAE1C3M3"/>
<sequence length="276" mass="30806">MADWQRHFDATLERNRIAQAELQQYASAAVQRNEIAQAEFRSYADEEIARNDRAQAEFRRSLERATNAPTVPQLSSQPFATPGRGFVCDPVTLRRGGPIYTSSYVPTMAVCPSCYATHVKHTPLASHFTLEELQMETEHTCDMSATAIRAAWLRYCVRISHGNVGDAERVACIIHFAQAFKMISDRIQHLTPEITRLKQEIQEAKAHLLHQELGSTPLLPALTPMGMFSAGSIAHHAAMSRYVAGSDVNETVAQKQTETVRLRTELRGLLGVPDTY</sequence>
<comment type="caution">
    <text evidence="1">The sequence shown here is derived from an EMBL/GenBank/DDBJ whole genome shotgun (WGS) entry which is preliminary data.</text>
</comment>
<evidence type="ECO:0000313" key="1">
    <source>
        <dbReference type="EMBL" id="KAK3676952.1"/>
    </source>
</evidence>
<keyword evidence="2" id="KW-1185">Reference proteome</keyword>
<accession>A0AAE1C3M3</accession>
<protein>
    <submittedName>
        <fullName evidence="1">Uncharacterized protein</fullName>
    </submittedName>
</protein>
<gene>
    <name evidence="1" type="ORF">LTR78_003157</name>
</gene>
<reference evidence="1" key="1">
    <citation type="submission" date="2023-07" db="EMBL/GenBank/DDBJ databases">
        <title>Black Yeasts Isolated from many extreme environments.</title>
        <authorList>
            <person name="Coleine C."/>
            <person name="Stajich J.E."/>
            <person name="Selbmann L."/>
        </authorList>
    </citation>
    <scope>NUCLEOTIDE SEQUENCE</scope>
    <source>
        <strain evidence="1">CCFEE 5485</strain>
    </source>
</reference>
<organism evidence="1 2">
    <name type="scientific">Recurvomyces mirabilis</name>
    <dbReference type="NCBI Taxonomy" id="574656"/>
    <lineage>
        <taxon>Eukaryota</taxon>
        <taxon>Fungi</taxon>
        <taxon>Dikarya</taxon>
        <taxon>Ascomycota</taxon>
        <taxon>Pezizomycotina</taxon>
        <taxon>Dothideomycetes</taxon>
        <taxon>Dothideomycetidae</taxon>
        <taxon>Mycosphaerellales</taxon>
        <taxon>Teratosphaeriaceae</taxon>
        <taxon>Recurvomyces</taxon>
    </lineage>
</organism>
<dbReference type="Proteomes" id="UP001274830">
    <property type="component" value="Unassembled WGS sequence"/>
</dbReference>
<dbReference type="EMBL" id="JAUTXT010000008">
    <property type="protein sequence ID" value="KAK3676952.1"/>
    <property type="molecule type" value="Genomic_DNA"/>
</dbReference>